<accession>A0A7C9IJ29</accession>
<reference evidence="3 4" key="2">
    <citation type="submission" date="2020-03" db="EMBL/GenBank/DDBJ databases">
        <title>Kangsaoukella pontilimi gen. nov., sp. nov., a new member of the family Rhodobacteraceae isolated from a tidal mudflat.</title>
        <authorList>
            <person name="Kim I.S."/>
        </authorList>
    </citation>
    <scope>NUCLEOTIDE SEQUENCE [LARGE SCALE GENOMIC DNA]</scope>
    <source>
        <strain evidence="3 4">GH1-50</strain>
    </source>
</reference>
<protein>
    <submittedName>
        <fullName evidence="3">Universal stress protein</fullName>
    </submittedName>
</protein>
<dbReference type="AlphaFoldDB" id="A0A7C9IJ29"/>
<dbReference type="Pfam" id="PF00582">
    <property type="entry name" value="Usp"/>
    <property type="match status" value="1"/>
</dbReference>
<comment type="similarity">
    <text evidence="1">Belongs to the universal stress protein A family.</text>
</comment>
<evidence type="ECO:0000259" key="2">
    <source>
        <dbReference type="Pfam" id="PF00582"/>
    </source>
</evidence>
<evidence type="ECO:0000256" key="1">
    <source>
        <dbReference type="ARBA" id="ARBA00008791"/>
    </source>
</evidence>
<dbReference type="PANTHER" id="PTHR46268">
    <property type="entry name" value="STRESS RESPONSE PROTEIN NHAX"/>
    <property type="match status" value="1"/>
</dbReference>
<gene>
    <name evidence="3" type="ORF">GQ651_17720</name>
</gene>
<dbReference type="CDD" id="cd00293">
    <property type="entry name" value="USP-like"/>
    <property type="match status" value="1"/>
</dbReference>
<reference evidence="3 4" key="1">
    <citation type="submission" date="2019-12" db="EMBL/GenBank/DDBJ databases">
        <authorList>
            <person name="Lee S.D."/>
        </authorList>
    </citation>
    <scope>NUCLEOTIDE SEQUENCE [LARGE SCALE GENOMIC DNA]</scope>
    <source>
        <strain evidence="3 4">GH1-50</strain>
    </source>
</reference>
<dbReference type="SUPFAM" id="SSF52402">
    <property type="entry name" value="Adenine nucleotide alpha hydrolases-like"/>
    <property type="match status" value="1"/>
</dbReference>
<dbReference type="RefSeq" id="WP_160765613.1">
    <property type="nucleotide sequence ID" value="NZ_WUPT01000004.1"/>
</dbReference>
<evidence type="ECO:0000313" key="4">
    <source>
        <dbReference type="Proteomes" id="UP000480350"/>
    </source>
</evidence>
<name>A0A7C9IJ29_9RHOB</name>
<organism evidence="3 4">
    <name type="scientific">Kangsaoukella pontilimi</name>
    <dbReference type="NCBI Taxonomy" id="2691042"/>
    <lineage>
        <taxon>Bacteria</taxon>
        <taxon>Pseudomonadati</taxon>
        <taxon>Pseudomonadota</taxon>
        <taxon>Alphaproteobacteria</taxon>
        <taxon>Rhodobacterales</taxon>
        <taxon>Paracoccaceae</taxon>
        <taxon>Kangsaoukella</taxon>
    </lineage>
</organism>
<evidence type="ECO:0000313" key="3">
    <source>
        <dbReference type="EMBL" id="MXQ09687.1"/>
    </source>
</evidence>
<dbReference type="InterPro" id="IPR006015">
    <property type="entry name" value="Universal_stress_UspA"/>
</dbReference>
<sequence length="144" mass="15688">MFKSILLPIDLSAPDSWSRAAPTAIKMAHDGGVPLHVVTVIPDFGTSMVGSYFQDGYEKQALHDVGEKLTAWVSENVPSDVDVSPHVMHGRVYDKIIEAADRLGTDVIVMGSHQPELSDYLLGPNAARVVRHAKQSVFVIRPEA</sequence>
<keyword evidence="4" id="KW-1185">Reference proteome</keyword>
<dbReference type="PANTHER" id="PTHR46268:SF6">
    <property type="entry name" value="UNIVERSAL STRESS PROTEIN UP12"/>
    <property type="match status" value="1"/>
</dbReference>
<dbReference type="Gene3D" id="3.40.50.620">
    <property type="entry name" value="HUPs"/>
    <property type="match status" value="1"/>
</dbReference>
<dbReference type="EMBL" id="WUPT01000004">
    <property type="protein sequence ID" value="MXQ09687.1"/>
    <property type="molecule type" value="Genomic_DNA"/>
</dbReference>
<dbReference type="PRINTS" id="PR01438">
    <property type="entry name" value="UNVRSLSTRESS"/>
</dbReference>
<dbReference type="InterPro" id="IPR006016">
    <property type="entry name" value="UspA"/>
</dbReference>
<dbReference type="Proteomes" id="UP000480350">
    <property type="component" value="Unassembled WGS sequence"/>
</dbReference>
<dbReference type="InterPro" id="IPR014729">
    <property type="entry name" value="Rossmann-like_a/b/a_fold"/>
</dbReference>
<proteinExistence type="inferred from homology"/>
<comment type="caution">
    <text evidence="3">The sequence shown here is derived from an EMBL/GenBank/DDBJ whole genome shotgun (WGS) entry which is preliminary data.</text>
</comment>
<feature type="domain" description="UspA" evidence="2">
    <location>
        <begin position="1"/>
        <end position="141"/>
    </location>
</feature>